<dbReference type="FunFam" id="3.30.420.40:FF:000339">
    <property type="entry name" value="Protein CBG02163"/>
    <property type="match status" value="1"/>
</dbReference>
<dbReference type="PANTHER" id="PTHR11937">
    <property type="entry name" value="ACTIN"/>
    <property type="match status" value="1"/>
</dbReference>
<dbReference type="Gene3D" id="3.30.420.40">
    <property type="match status" value="1"/>
</dbReference>
<gene>
    <name evidence="2" type="ORF">GIL414_LOCUS36949</name>
</gene>
<evidence type="ECO:0000256" key="1">
    <source>
        <dbReference type="ARBA" id="ARBA00003520"/>
    </source>
</evidence>
<evidence type="ECO:0000313" key="2">
    <source>
        <dbReference type="EMBL" id="CAF4553751.1"/>
    </source>
</evidence>
<evidence type="ECO:0000313" key="3">
    <source>
        <dbReference type="Proteomes" id="UP000681720"/>
    </source>
</evidence>
<dbReference type="InterPro" id="IPR043129">
    <property type="entry name" value="ATPase_NBD"/>
</dbReference>
<proteinExistence type="predicted"/>
<dbReference type="Proteomes" id="UP000681720">
    <property type="component" value="Unassembled WGS sequence"/>
</dbReference>
<dbReference type="Pfam" id="PF00022">
    <property type="entry name" value="Actin"/>
    <property type="match status" value="1"/>
</dbReference>
<dbReference type="AlphaFoldDB" id="A0A8S2YGH9"/>
<dbReference type="EMBL" id="CAJOBJ010093517">
    <property type="protein sequence ID" value="CAF4553751.1"/>
    <property type="molecule type" value="Genomic_DNA"/>
</dbReference>
<dbReference type="InterPro" id="IPR004000">
    <property type="entry name" value="Actin"/>
</dbReference>
<reference evidence="2" key="1">
    <citation type="submission" date="2021-02" db="EMBL/GenBank/DDBJ databases">
        <authorList>
            <person name="Nowell W R."/>
        </authorList>
    </citation>
    <scope>NUCLEOTIDE SEQUENCE</scope>
</reference>
<dbReference type="SUPFAM" id="SSF53067">
    <property type="entry name" value="Actin-like ATPase domain"/>
    <property type="match status" value="1"/>
</dbReference>
<feature type="non-terminal residue" evidence="2">
    <location>
        <position position="53"/>
    </location>
</feature>
<protein>
    <recommendedName>
        <fullName evidence="4">Actin</fullName>
    </recommendedName>
</protein>
<accession>A0A8S2YGH9</accession>
<sequence>MKGDIDIRKELYANIVLSGGTTMFPGIADRMQKDVSALAPSNMKIRIVAPPER</sequence>
<comment type="function">
    <text evidence="1">Actins are highly conserved proteins that are involved in various types of cell motility and are ubiquitously expressed in all eukaryotic cells.</text>
</comment>
<organism evidence="2 3">
    <name type="scientific">Rotaria magnacalcarata</name>
    <dbReference type="NCBI Taxonomy" id="392030"/>
    <lineage>
        <taxon>Eukaryota</taxon>
        <taxon>Metazoa</taxon>
        <taxon>Spiralia</taxon>
        <taxon>Gnathifera</taxon>
        <taxon>Rotifera</taxon>
        <taxon>Eurotatoria</taxon>
        <taxon>Bdelloidea</taxon>
        <taxon>Philodinida</taxon>
        <taxon>Philodinidae</taxon>
        <taxon>Rotaria</taxon>
    </lineage>
</organism>
<evidence type="ECO:0008006" key="4">
    <source>
        <dbReference type="Google" id="ProtNLM"/>
    </source>
</evidence>
<name>A0A8S2YGH9_9BILA</name>
<comment type="caution">
    <text evidence="2">The sequence shown here is derived from an EMBL/GenBank/DDBJ whole genome shotgun (WGS) entry which is preliminary data.</text>
</comment>